<dbReference type="InterPro" id="IPR013324">
    <property type="entry name" value="RNA_pol_sigma_r3/r4-like"/>
</dbReference>
<dbReference type="EMBL" id="VBOT01000073">
    <property type="protein sequence ID" value="TMQ51328.1"/>
    <property type="molecule type" value="Genomic_DNA"/>
</dbReference>
<gene>
    <name evidence="2" type="ORF">E6K73_06095</name>
</gene>
<dbReference type="Proteomes" id="UP000320184">
    <property type="component" value="Unassembled WGS sequence"/>
</dbReference>
<evidence type="ECO:0000256" key="1">
    <source>
        <dbReference type="SAM" id="MobiDB-lite"/>
    </source>
</evidence>
<dbReference type="AlphaFoldDB" id="A0A538SIY7"/>
<organism evidence="2 3">
    <name type="scientific">Eiseniibacteriota bacterium</name>
    <dbReference type="NCBI Taxonomy" id="2212470"/>
    <lineage>
        <taxon>Bacteria</taxon>
        <taxon>Candidatus Eiseniibacteriota</taxon>
    </lineage>
</organism>
<comment type="caution">
    <text evidence="2">The sequence shown here is derived from an EMBL/GenBank/DDBJ whole genome shotgun (WGS) entry which is preliminary data.</text>
</comment>
<evidence type="ECO:0000313" key="2">
    <source>
        <dbReference type="EMBL" id="TMQ51328.1"/>
    </source>
</evidence>
<accession>A0A538SIY7</accession>
<evidence type="ECO:0000313" key="3">
    <source>
        <dbReference type="Proteomes" id="UP000320184"/>
    </source>
</evidence>
<sequence length="119" mass="13065">MIRRTSHRRVPAKARGGSGAPAIRVRRRPGPGREAGAAERRLWAALSRCTVNHRLVLAMILVERLTPREAAAALGIPVTHLERTYHRLVARLQQSLGATTTGDPQSDRPAGLLRLRRAS</sequence>
<dbReference type="Gene3D" id="1.10.10.10">
    <property type="entry name" value="Winged helix-like DNA-binding domain superfamily/Winged helix DNA-binding domain"/>
    <property type="match status" value="1"/>
</dbReference>
<name>A0A538SIY7_UNCEI</name>
<dbReference type="InterPro" id="IPR036388">
    <property type="entry name" value="WH-like_DNA-bd_sf"/>
</dbReference>
<reference evidence="2 3" key="1">
    <citation type="journal article" date="2019" name="Nat. Microbiol.">
        <title>Mediterranean grassland soil C-N compound turnover is dependent on rainfall and depth, and is mediated by genomically divergent microorganisms.</title>
        <authorList>
            <person name="Diamond S."/>
            <person name="Andeer P.F."/>
            <person name="Li Z."/>
            <person name="Crits-Christoph A."/>
            <person name="Burstein D."/>
            <person name="Anantharaman K."/>
            <person name="Lane K.R."/>
            <person name="Thomas B.C."/>
            <person name="Pan C."/>
            <person name="Northen T.R."/>
            <person name="Banfield J.F."/>
        </authorList>
    </citation>
    <scope>NUCLEOTIDE SEQUENCE [LARGE SCALE GENOMIC DNA]</scope>
    <source>
        <strain evidence="2">WS_3</strain>
    </source>
</reference>
<feature type="compositionally biased region" description="Basic residues" evidence="1">
    <location>
        <begin position="1"/>
        <end position="12"/>
    </location>
</feature>
<proteinExistence type="predicted"/>
<protein>
    <submittedName>
        <fullName evidence="2">Sigma-70 family RNA polymerase sigma factor</fullName>
    </submittedName>
</protein>
<dbReference type="SUPFAM" id="SSF88659">
    <property type="entry name" value="Sigma3 and sigma4 domains of RNA polymerase sigma factors"/>
    <property type="match status" value="1"/>
</dbReference>
<feature type="region of interest" description="Disordered" evidence="1">
    <location>
        <begin position="1"/>
        <end position="35"/>
    </location>
</feature>